<dbReference type="PROSITE" id="PS50279">
    <property type="entry name" value="BPTI_KUNITZ_2"/>
    <property type="match status" value="1"/>
</dbReference>
<dbReference type="Proteomes" id="UP000504633">
    <property type="component" value="Unplaced"/>
</dbReference>
<feature type="signal peptide" evidence="6">
    <location>
        <begin position="1"/>
        <end position="19"/>
    </location>
</feature>
<dbReference type="InterPro" id="IPR020901">
    <property type="entry name" value="Prtase_inh_Kunz-CS"/>
</dbReference>
<dbReference type="OMA" id="FTEYNDC"/>
<gene>
    <name evidence="9" type="primary">LOC111597758</name>
</gene>
<dbReference type="OrthoDB" id="4473401at2759"/>
<dbReference type="InterPro" id="IPR036880">
    <property type="entry name" value="Kunitz_BPTI_sf"/>
</dbReference>
<evidence type="ECO:0000313" key="9">
    <source>
        <dbReference type="RefSeq" id="XP_023168380.1"/>
    </source>
</evidence>
<dbReference type="PANTHER" id="PTHR47247">
    <property type="entry name" value="KUNITZ-TYPE PROTEASE INHIBITOR 2"/>
    <property type="match status" value="1"/>
</dbReference>
<keyword evidence="8" id="KW-1185">Reference proteome</keyword>
<evidence type="ECO:0000256" key="6">
    <source>
        <dbReference type="SAM" id="SignalP"/>
    </source>
</evidence>
<dbReference type="GO" id="GO:0004867">
    <property type="term" value="F:serine-type endopeptidase inhibitor activity"/>
    <property type="evidence" value="ECO:0007669"/>
    <property type="project" value="UniProtKB-KW"/>
</dbReference>
<name>A0A6J1LT85_DROHY</name>
<dbReference type="AlphaFoldDB" id="A0A6J1LT85"/>
<comment type="similarity">
    <text evidence="4">Belongs to the venom Kunitz-type family. 01 (intermediate) subfamily.</text>
</comment>
<dbReference type="KEGG" id="dhe:111597758"/>
<dbReference type="PROSITE" id="PS00280">
    <property type="entry name" value="BPTI_KUNITZ_1"/>
    <property type="match status" value="1"/>
</dbReference>
<keyword evidence="1" id="KW-0646">Protease inhibitor</keyword>
<keyword evidence="6" id="KW-0732">Signal</keyword>
<reference evidence="9" key="1">
    <citation type="submission" date="2025-08" db="UniProtKB">
        <authorList>
            <consortium name="RefSeq"/>
        </authorList>
    </citation>
    <scope>IDENTIFICATION</scope>
    <source>
        <strain evidence="9">15085-1641.00</strain>
        <tissue evidence="9">Whole body</tissue>
    </source>
</reference>
<evidence type="ECO:0000256" key="5">
    <source>
        <dbReference type="ARBA" id="ARBA00093388"/>
    </source>
</evidence>
<organism evidence="8 9">
    <name type="scientific">Drosophila hydei</name>
    <name type="common">Fruit fly</name>
    <dbReference type="NCBI Taxonomy" id="7224"/>
    <lineage>
        <taxon>Eukaryota</taxon>
        <taxon>Metazoa</taxon>
        <taxon>Ecdysozoa</taxon>
        <taxon>Arthropoda</taxon>
        <taxon>Hexapoda</taxon>
        <taxon>Insecta</taxon>
        <taxon>Pterygota</taxon>
        <taxon>Neoptera</taxon>
        <taxon>Endopterygota</taxon>
        <taxon>Diptera</taxon>
        <taxon>Brachycera</taxon>
        <taxon>Muscomorpha</taxon>
        <taxon>Ephydroidea</taxon>
        <taxon>Drosophilidae</taxon>
        <taxon>Drosophila</taxon>
    </lineage>
</organism>
<feature type="domain" description="BPTI/Kunitz inhibitor" evidence="7">
    <location>
        <begin position="25"/>
        <end position="76"/>
    </location>
</feature>
<keyword evidence="3" id="KW-1015">Disulfide bond</keyword>
<dbReference type="PANTHER" id="PTHR47247:SF1">
    <property type="entry name" value="KUNITZ-TYPE PROTEASE INHIBITOR 2"/>
    <property type="match status" value="1"/>
</dbReference>
<evidence type="ECO:0000256" key="1">
    <source>
        <dbReference type="ARBA" id="ARBA00022690"/>
    </source>
</evidence>
<evidence type="ECO:0000256" key="2">
    <source>
        <dbReference type="ARBA" id="ARBA00022900"/>
    </source>
</evidence>
<proteinExistence type="inferred from homology"/>
<protein>
    <submittedName>
        <fullName evidence="9">Hemolymph trypsin inhibitor B-like</fullName>
    </submittedName>
</protein>
<dbReference type="SMART" id="SM00131">
    <property type="entry name" value="KU"/>
    <property type="match status" value="1"/>
</dbReference>
<comment type="function">
    <text evidence="5">Serine protease inhibitor that inhibits trypsin at a molar ratio of 1:1.</text>
</comment>
<sequence length="78" mass="8648">MKFAAVLCVFLGLFGLSLGSKDPVCEEEPSVVGMCRAVTPRWSYFTEYNDCRLFNYGGCSGNQNNFVDQESCVETCVN</sequence>
<evidence type="ECO:0000256" key="3">
    <source>
        <dbReference type="ARBA" id="ARBA00023157"/>
    </source>
</evidence>
<dbReference type="Pfam" id="PF00014">
    <property type="entry name" value="Kunitz_BPTI"/>
    <property type="match status" value="1"/>
</dbReference>
<feature type="chain" id="PRO_5027001665" evidence="6">
    <location>
        <begin position="20"/>
        <end position="78"/>
    </location>
</feature>
<dbReference type="GeneID" id="111597758"/>
<dbReference type="RefSeq" id="XP_023168380.1">
    <property type="nucleotide sequence ID" value="XM_023312612.2"/>
</dbReference>
<dbReference type="InterPro" id="IPR002223">
    <property type="entry name" value="Kunitz_BPTI"/>
</dbReference>
<evidence type="ECO:0000313" key="8">
    <source>
        <dbReference type="Proteomes" id="UP000504633"/>
    </source>
</evidence>
<dbReference type="Gene3D" id="4.10.410.10">
    <property type="entry name" value="Pancreatic trypsin inhibitor Kunitz domain"/>
    <property type="match status" value="1"/>
</dbReference>
<dbReference type="SUPFAM" id="SSF57362">
    <property type="entry name" value="BPTI-like"/>
    <property type="match status" value="1"/>
</dbReference>
<dbReference type="PRINTS" id="PR00759">
    <property type="entry name" value="BASICPTASE"/>
</dbReference>
<evidence type="ECO:0000259" key="7">
    <source>
        <dbReference type="PROSITE" id="PS50279"/>
    </source>
</evidence>
<keyword evidence="2" id="KW-0722">Serine protease inhibitor</keyword>
<evidence type="ECO:0000256" key="4">
    <source>
        <dbReference type="ARBA" id="ARBA00049646"/>
    </source>
</evidence>
<accession>A0A6J1LT85</accession>